<dbReference type="InterPro" id="IPR050266">
    <property type="entry name" value="AB_hydrolase_sf"/>
</dbReference>
<accession>K6FCM7</accession>
<dbReference type="PRINTS" id="PR00111">
    <property type="entry name" value="ABHYDROLASE"/>
</dbReference>
<dbReference type="GO" id="GO:0016020">
    <property type="term" value="C:membrane"/>
    <property type="evidence" value="ECO:0007669"/>
    <property type="project" value="TreeGrafter"/>
</dbReference>
<dbReference type="Gene3D" id="3.40.50.1820">
    <property type="entry name" value="alpha/beta hydrolase"/>
    <property type="match status" value="1"/>
</dbReference>
<gene>
    <name evidence="2" type="ORF">B273_1271</name>
</gene>
<dbReference type="InterPro" id="IPR029058">
    <property type="entry name" value="AB_hydrolase_fold"/>
</dbReference>
<name>K6FCM7_9GAMM</name>
<dbReference type="PANTHER" id="PTHR43798">
    <property type="entry name" value="MONOACYLGLYCEROL LIPASE"/>
    <property type="match status" value="1"/>
</dbReference>
<keyword evidence="3" id="KW-1185">Reference proteome</keyword>
<comment type="caution">
    <text evidence="2">The sequence shown here is derived from an EMBL/GenBank/DDBJ whole genome shotgun (WGS) entry which is preliminary data.</text>
</comment>
<proteinExistence type="predicted"/>
<evidence type="ECO:0000259" key="1">
    <source>
        <dbReference type="Pfam" id="PF00561"/>
    </source>
</evidence>
<organism evidence="2 3">
    <name type="scientific">SAR86 cluster bacterium SAR86E</name>
    <dbReference type="NCBI Taxonomy" id="1208365"/>
    <lineage>
        <taxon>Bacteria</taxon>
        <taxon>Pseudomonadati</taxon>
        <taxon>Pseudomonadota</taxon>
        <taxon>Gammaproteobacteria</taxon>
        <taxon>SAR86 cluster</taxon>
    </lineage>
</organism>
<sequence length="323" mass="36510">MKKILTGLLVILLVLWIPYFVQTYNLKTLTASDLPVEGSWAPLKEGNMYYRWYYPDAEVANNETVVLVHGFSTPHFVWDGMKGFLLDAGYSVLVFDHYGRGYSERPRIKYTKDVFVQSLKGLLDSQEIFEQVHLVGYSMGGPIVGHFTNEFPGMVKSMSLIAPAGFMVENPTKDWWIMKPLIGEWFLNVFGSRLVFQGNEENDEPPREDPLALSKKEFIKKAGIQMQYKGFIHALLSTARNFNLFSTQEMFGKVGNLNKPTLTIWGTDDGVVPFKGSEELILYIPQSELLILEGGKHDITYAEPSFVGAAIRDFLISLAKAEV</sequence>
<evidence type="ECO:0000313" key="2">
    <source>
        <dbReference type="EMBL" id="EKO36422.1"/>
    </source>
</evidence>
<dbReference type="EMBL" id="AMWX01000008">
    <property type="protein sequence ID" value="EKO36422.1"/>
    <property type="molecule type" value="Genomic_DNA"/>
</dbReference>
<dbReference type="Pfam" id="PF00561">
    <property type="entry name" value="Abhydrolase_1"/>
    <property type="match status" value="1"/>
</dbReference>
<dbReference type="InterPro" id="IPR000073">
    <property type="entry name" value="AB_hydrolase_1"/>
</dbReference>
<feature type="domain" description="AB hydrolase-1" evidence="1">
    <location>
        <begin position="64"/>
        <end position="299"/>
    </location>
</feature>
<evidence type="ECO:0000313" key="3">
    <source>
        <dbReference type="Proteomes" id="UP000010310"/>
    </source>
</evidence>
<dbReference type="GO" id="GO:0046464">
    <property type="term" value="P:acylglycerol catabolic process"/>
    <property type="evidence" value="ECO:0007669"/>
    <property type="project" value="TreeGrafter"/>
</dbReference>
<dbReference type="Proteomes" id="UP000010310">
    <property type="component" value="Unassembled WGS sequence"/>
</dbReference>
<reference evidence="2 3" key="1">
    <citation type="submission" date="2012-09" db="EMBL/GenBank/DDBJ databases">
        <authorList>
            <person name="Dupont C.L."/>
            <person name="Rusch D.B."/>
            <person name="Lombardo M.-J."/>
            <person name="Novotny M."/>
            <person name="Yee-Greenbaum J."/>
            <person name="Laskin R."/>
        </authorList>
    </citation>
    <scope>NUCLEOTIDE SEQUENCE [LARGE SCALE GENOMIC DNA]</scope>
    <source>
        <strain evidence="2">SAR86E</strain>
    </source>
</reference>
<dbReference type="SUPFAM" id="SSF53474">
    <property type="entry name" value="alpha/beta-Hydrolases"/>
    <property type="match status" value="1"/>
</dbReference>
<protein>
    <submittedName>
        <fullName evidence="2">Putative lysophospholipase</fullName>
    </submittedName>
</protein>
<dbReference type="GO" id="GO:0047372">
    <property type="term" value="F:monoacylglycerol lipase activity"/>
    <property type="evidence" value="ECO:0007669"/>
    <property type="project" value="TreeGrafter"/>
</dbReference>
<dbReference type="AlphaFoldDB" id="K6FCM7"/>
<dbReference type="PANTHER" id="PTHR43798:SF5">
    <property type="entry name" value="MONOACYLGLYCEROL LIPASE ABHD6"/>
    <property type="match status" value="1"/>
</dbReference>
<dbReference type="STRING" id="1208365.B273_1271"/>